<proteinExistence type="predicted"/>
<sequence>MRKLLGRRTVCQPRGVARGSGRHRNRVRLKATATWDSLDSQQRLSPGAAWTRLSSVADGGLAARLSAQASPRAEGRATTRLRHPSERRRRAEAALYVSTSGGDAHQRPAGPRWIARRGDRTAQGPPQTGRKQRPE</sequence>
<feature type="compositionally biased region" description="Basic residues" evidence="1">
    <location>
        <begin position="79"/>
        <end position="90"/>
    </location>
</feature>
<comment type="caution">
    <text evidence="2">The sequence shown here is derived from an EMBL/GenBank/DDBJ whole genome shotgun (WGS) entry which is preliminary data.</text>
</comment>
<keyword evidence="3" id="KW-1185">Reference proteome</keyword>
<feature type="region of interest" description="Disordered" evidence="1">
    <location>
        <begin position="65"/>
        <end position="135"/>
    </location>
</feature>
<evidence type="ECO:0000256" key="1">
    <source>
        <dbReference type="SAM" id="MobiDB-lite"/>
    </source>
</evidence>
<accession>A0A9P4RAS4</accession>
<evidence type="ECO:0000313" key="2">
    <source>
        <dbReference type="EMBL" id="KAF2740051.1"/>
    </source>
</evidence>
<dbReference type="Proteomes" id="UP000799444">
    <property type="component" value="Unassembled WGS sequence"/>
</dbReference>
<protein>
    <submittedName>
        <fullName evidence="2">Uncharacterized protein</fullName>
    </submittedName>
</protein>
<organism evidence="2 3">
    <name type="scientific">Polyplosphaeria fusca</name>
    <dbReference type="NCBI Taxonomy" id="682080"/>
    <lineage>
        <taxon>Eukaryota</taxon>
        <taxon>Fungi</taxon>
        <taxon>Dikarya</taxon>
        <taxon>Ascomycota</taxon>
        <taxon>Pezizomycotina</taxon>
        <taxon>Dothideomycetes</taxon>
        <taxon>Pleosporomycetidae</taxon>
        <taxon>Pleosporales</taxon>
        <taxon>Tetraplosphaeriaceae</taxon>
        <taxon>Polyplosphaeria</taxon>
    </lineage>
</organism>
<dbReference type="AlphaFoldDB" id="A0A9P4RAS4"/>
<name>A0A9P4RAS4_9PLEO</name>
<reference evidence="2" key="1">
    <citation type="journal article" date="2020" name="Stud. Mycol.">
        <title>101 Dothideomycetes genomes: a test case for predicting lifestyles and emergence of pathogens.</title>
        <authorList>
            <person name="Haridas S."/>
            <person name="Albert R."/>
            <person name="Binder M."/>
            <person name="Bloem J."/>
            <person name="Labutti K."/>
            <person name="Salamov A."/>
            <person name="Andreopoulos B."/>
            <person name="Baker S."/>
            <person name="Barry K."/>
            <person name="Bills G."/>
            <person name="Bluhm B."/>
            <person name="Cannon C."/>
            <person name="Castanera R."/>
            <person name="Culley D."/>
            <person name="Daum C."/>
            <person name="Ezra D."/>
            <person name="Gonzalez J."/>
            <person name="Henrissat B."/>
            <person name="Kuo A."/>
            <person name="Liang C."/>
            <person name="Lipzen A."/>
            <person name="Lutzoni F."/>
            <person name="Magnuson J."/>
            <person name="Mondo S."/>
            <person name="Nolan M."/>
            <person name="Ohm R."/>
            <person name="Pangilinan J."/>
            <person name="Park H.-J."/>
            <person name="Ramirez L."/>
            <person name="Alfaro M."/>
            <person name="Sun H."/>
            <person name="Tritt A."/>
            <person name="Yoshinaga Y."/>
            <person name="Zwiers L.-H."/>
            <person name="Turgeon B."/>
            <person name="Goodwin S."/>
            <person name="Spatafora J."/>
            <person name="Crous P."/>
            <person name="Grigoriev I."/>
        </authorList>
    </citation>
    <scope>NUCLEOTIDE SEQUENCE</scope>
    <source>
        <strain evidence="2">CBS 125425</strain>
    </source>
</reference>
<evidence type="ECO:0000313" key="3">
    <source>
        <dbReference type="Proteomes" id="UP000799444"/>
    </source>
</evidence>
<gene>
    <name evidence="2" type="ORF">EJ04DRAFT_264641</name>
</gene>
<dbReference type="EMBL" id="ML996102">
    <property type="protein sequence ID" value="KAF2740051.1"/>
    <property type="molecule type" value="Genomic_DNA"/>
</dbReference>